<name>A0A1Y1ZIB0_9PLEO</name>
<dbReference type="GO" id="GO:0016787">
    <property type="term" value="F:hydrolase activity"/>
    <property type="evidence" value="ECO:0007669"/>
    <property type="project" value="UniProtKB-KW"/>
</dbReference>
<reference evidence="3 4" key="1">
    <citation type="submission" date="2016-07" db="EMBL/GenBank/DDBJ databases">
        <title>Pervasive Adenine N6-methylation of Active Genes in Fungi.</title>
        <authorList>
            <consortium name="DOE Joint Genome Institute"/>
            <person name="Mondo S.J."/>
            <person name="Dannebaum R.O."/>
            <person name="Kuo R.C."/>
            <person name="Labutti K."/>
            <person name="Haridas S."/>
            <person name="Kuo A."/>
            <person name="Salamov A."/>
            <person name="Ahrendt S.R."/>
            <person name="Lipzen A."/>
            <person name="Sullivan W."/>
            <person name="Andreopoulos W.B."/>
            <person name="Clum A."/>
            <person name="Lindquist E."/>
            <person name="Daum C."/>
            <person name="Ramamoorthy G.K."/>
            <person name="Gryganskyi A."/>
            <person name="Culley D."/>
            <person name="Magnuson J.K."/>
            <person name="James T.Y."/>
            <person name="O'Malley M.A."/>
            <person name="Stajich J.E."/>
            <person name="Spatafora J.W."/>
            <person name="Visel A."/>
            <person name="Grigoriev I.V."/>
        </authorList>
    </citation>
    <scope>NUCLEOTIDE SEQUENCE [LARGE SCALE GENOMIC DNA]</scope>
    <source>
        <strain evidence="3 4">CBS 115471</strain>
    </source>
</reference>
<dbReference type="OrthoDB" id="408373at2759"/>
<evidence type="ECO:0000313" key="4">
    <source>
        <dbReference type="Proteomes" id="UP000193144"/>
    </source>
</evidence>
<evidence type="ECO:0000259" key="2">
    <source>
        <dbReference type="Pfam" id="PF12697"/>
    </source>
</evidence>
<keyword evidence="3" id="KW-0378">Hydrolase</keyword>
<dbReference type="Gene3D" id="3.40.50.1820">
    <property type="entry name" value="alpha/beta hydrolase"/>
    <property type="match status" value="1"/>
</dbReference>
<proteinExistence type="predicted"/>
<dbReference type="Proteomes" id="UP000193144">
    <property type="component" value="Unassembled WGS sequence"/>
</dbReference>
<comment type="caution">
    <text evidence="3">The sequence shown here is derived from an EMBL/GenBank/DDBJ whole genome shotgun (WGS) entry which is preliminary data.</text>
</comment>
<dbReference type="PANTHER" id="PTHR37017:SF11">
    <property type="entry name" value="ESTERASE_LIPASE_THIOESTERASE DOMAIN-CONTAINING PROTEIN"/>
    <property type="match status" value="1"/>
</dbReference>
<gene>
    <name evidence="3" type="ORF">BCR34DRAFT_589099</name>
</gene>
<dbReference type="EMBL" id="MCFA01000082">
    <property type="protein sequence ID" value="ORY09767.1"/>
    <property type="molecule type" value="Genomic_DNA"/>
</dbReference>
<organism evidence="3 4">
    <name type="scientific">Clohesyomyces aquaticus</name>
    <dbReference type="NCBI Taxonomy" id="1231657"/>
    <lineage>
        <taxon>Eukaryota</taxon>
        <taxon>Fungi</taxon>
        <taxon>Dikarya</taxon>
        <taxon>Ascomycota</taxon>
        <taxon>Pezizomycotina</taxon>
        <taxon>Dothideomycetes</taxon>
        <taxon>Pleosporomycetidae</taxon>
        <taxon>Pleosporales</taxon>
        <taxon>Lindgomycetaceae</taxon>
        <taxon>Clohesyomyces</taxon>
    </lineage>
</organism>
<keyword evidence="1" id="KW-0732">Signal</keyword>
<feature type="domain" description="AB hydrolase-1" evidence="2">
    <location>
        <begin position="29"/>
        <end position="281"/>
    </location>
</feature>
<dbReference type="SUPFAM" id="SSF53474">
    <property type="entry name" value="alpha/beta-Hydrolases"/>
    <property type="match status" value="1"/>
</dbReference>
<dbReference type="STRING" id="1231657.A0A1Y1ZIB0"/>
<evidence type="ECO:0000256" key="1">
    <source>
        <dbReference type="SAM" id="SignalP"/>
    </source>
</evidence>
<feature type="signal peptide" evidence="1">
    <location>
        <begin position="1"/>
        <end position="21"/>
    </location>
</feature>
<dbReference type="Pfam" id="PF12697">
    <property type="entry name" value="Abhydrolase_6"/>
    <property type="match status" value="1"/>
</dbReference>
<accession>A0A1Y1ZIB0</accession>
<dbReference type="InterPro" id="IPR052897">
    <property type="entry name" value="Sec-Metab_Biosynth_Hydrolase"/>
</dbReference>
<sequence length="293" mass="31987">MSHFFHLISVVALLFIQIGHSNDIDGKPILVHGAFTPVEVWGDVDHRLTQAGYGRVFPIRLPSVGTVTSGRQPDIDAVRSTLAAELASGKDVVLVGHSYGGTVVGEAVKIFRADAAPSIPVRRSLLYRKYARPPPRGKILGLIMLSSYIPYTTEVTVPGSRPDIRSIAPSWFNFANMPKVTPDGDPALPPRTLFFNDFSDIRIAFWSPKFSFSAFGALNATATYIPYTGDFQCTYVVTDLDNTVPPAWAQSFIDQPGAVWSVEHVHASHYSMISKPDDVARVIKKVAGDPCCV</sequence>
<dbReference type="AlphaFoldDB" id="A0A1Y1ZIB0"/>
<protein>
    <submittedName>
        <fullName evidence="3">Alpha/Beta hydrolase protein</fullName>
    </submittedName>
</protein>
<dbReference type="InterPro" id="IPR000073">
    <property type="entry name" value="AB_hydrolase_1"/>
</dbReference>
<dbReference type="InterPro" id="IPR029058">
    <property type="entry name" value="AB_hydrolase_fold"/>
</dbReference>
<keyword evidence="4" id="KW-1185">Reference proteome</keyword>
<evidence type="ECO:0000313" key="3">
    <source>
        <dbReference type="EMBL" id="ORY09767.1"/>
    </source>
</evidence>
<dbReference type="PANTHER" id="PTHR37017">
    <property type="entry name" value="AB HYDROLASE-1 DOMAIN-CONTAINING PROTEIN-RELATED"/>
    <property type="match status" value="1"/>
</dbReference>
<feature type="chain" id="PRO_5013390758" evidence="1">
    <location>
        <begin position="22"/>
        <end position="293"/>
    </location>
</feature>